<protein>
    <submittedName>
        <fullName evidence="1">YugN family protein</fullName>
    </submittedName>
</protein>
<dbReference type="SUPFAM" id="SSF160755">
    <property type="entry name" value="YugN-like"/>
    <property type="match status" value="1"/>
</dbReference>
<dbReference type="InterPro" id="IPR014967">
    <property type="entry name" value="Uncharacterised_YugN-like"/>
</dbReference>
<dbReference type="Gene3D" id="3.30.310.100">
    <property type="entry name" value="YugN-like"/>
    <property type="match status" value="1"/>
</dbReference>
<reference evidence="1 2" key="1">
    <citation type="submission" date="2022-02" db="EMBL/GenBank/DDBJ databases">
        <title>Paenibacillus sp. MBLB1776 Whole Genome Shotgun Sequencing.</title>
        <authorList>
            <person name="Hwang C.Y."/>
            <person name="Cho E.-S."/>
            <person name="Seo M.-J."/>
        </authorList>
    </citation>
    <scope>NUCLEOTIDE SEQUENCE [LARGE SCALE GENOMIC DNA]</scope>
    <source>
        <strain evidence="1 2">MBLB1776</strain>
    </source>
</reference>
<organism evidence="1 2">
    <name type="scientific">Paenibacillus aurantius</name>
    <dbReference type="NCBI Taxonomy" id="2918900"/>
    <lineage>
        <taxon>Bacteria</taxon>
        <taxon>Bacillati</taxon>
        <taxon>Bacillota</taxon>
        <taxon>Bacilli</taxon>
        <taxon>Bacillales</taxon>
        <taxon>Paenibacillaceae</taxon>
        <taxon>Paenibacillus</taxon>
    </lineage>
</organism>
<dbReference type="Proteomes" id="UP001305702">
    <property type="component" value="Chromosome"/>
</dbReference>
<dbReference type="EMBL" id="CP130318">
    <property type="protein sequence ID" value="WNQ10192.1"/>
    <property type="molecule type" value="Genomic_DNA"/>
</dbReference>
<evidence type="ECO:0000313" key="1">
    <source>
        <dbReference type="EMBL" id="WNQ10192.1"/>
    </source>
</evidence>
<dbReference type="Pfam" id="PF08868">
    <property type="entry name" value="YugN"/>
    <property type="match status" value="1"/>
</dbReference>
<name>A0AA96LAS7_9BACL</name>
<proteinExistence type="predicted"/>
<gene>
    <name evidence="1" type="ORF">MJA45_21590</name>
</gene>
<evidence type="ECO:0000313" key="2">
    <source>
        <dbReference type="Proteomes" id="UP001305702"/>
    </source>
</evidence>
<accession>A0AA96LAS7</accession>
<dbReference type="RefSeq" id="WP_315603966.1">
    <property type="nucleotide sequence ID" value="NZ_CP130318.1"/>
</dbReference>
<dbReference type="AlphaFoldDB" id="A0AA96LAS7"/>
<dbReference type="KEGG" id="paun:MJA45_21590"/>
<dbReference type="InterPro" id="IPR036491">
    <property type="entry name" value="YugN-like_sf"/>
</dbReference>
<keyword evidence="2" id="KW-1185">Reference proteome</keyword>
<sequence>MITLTSALENKQAAYVNIQSYLEDYGFTIGGNWEYDHGYFDANLDEAQKIWVRIPFTVIHGTFDGDTKESDAVIRLGKPFALKHLYEEGLDNEARPMVSAALVNQFQDPVDKDAEIEQKWLDEAENLLKRVEQGFPRE</sequence>